<evidence type="ECO:0000313" key="5">
    <source>
        <dbReference type="EMBL" id="RAW16504.1"/>
    </source>
</evidence>
<evidence type="ECO:0000256" key="3">
    <source>
        <dbReference type="ARBA" id="ARBA00023163"/>
    </source>
</evidence>
<sequence>MVALLWFDSHARGRPYHAARVRFEPRSPQSDLHGHADFYEILAVTAGSGEHLLADGRRELRHGDVVFIRPQDRHAFRGLHPDGLEFINVAFPAEGWRRFAELAGIDPERTWEHRPEPPAVTVPPAWRAHARAVFESALARYYSDPHMLDLTRFWSDVLAVVAAPRAEPDTAVAGAQPPWLADVCQAMRHEENLRGGVARMVHVARVSPAHLARTMRTHLDTTPTEFVTRLRIERAATLLATSTESITAIAHRCGFSSQSYFTRRFRDLRDVSPREFRRQAQRAFVP</sequence>
<dbReference type="PROSITE" id="PS01124">
    <property type="entry name" value="HTH_ARAC_FAMILY_2"/>
    <property type="match status" value="1"/>
</dbReference>
<organism evidence="5 6">
    <name type="scientific">Phytoactinopolyspora halophila</name>
    <dbReference type="NCBI Taxonomy" id="1981511"/>
    <lineage>
        <taxon>Bacteria</taxon>
        <taxon>Bacillati</taxon>
        <taxon>Actinomycetota</taxon>
        <taxon>Actinomycetes</taxon>
        <taxon>Jiangellales</taxon>
        <taxon>Jiangellaceae</taxon>
        <taxon>Phytoactinopolyspora</taxon>
    </lineage>
</organism>
<protein>
    <submittedName>
        <fullName evidence="5">AraC family transcriptional regulator</fullName>
    </submittedName>
</protein>
<keyword evidence="6" id="KW-1185">Reference proteome</keyword>
<dbReference type="InterPro" id="IPR018060">
    <property type="entry name" value="HTH_AraC"/>
</dbReference>
<keyword evidence="1" id="KW-0805">Transcription regulation</keyword>
<keyword evidence="3" id="KW-0804">Transcription</keyword>
<dbReference type="EMBL" id="QMIG01000004">
    <property type="protein sequence ID" value="RAW16504.1"/>
    <property type="molecule type" value="Genomic_DNA"/>
</dbReference>
<dbReference type="PRINTS" id="PR00032">
    <property type="entry name" value="HTHARAC"/>
</dbReference>
<gene>
    <name evidence="5" type="ORF">DPM12_06820</name>
</gene>
<dbReference type="Gene3D" id="1.10.10.60">
    <property type="entry name" value="Homeodomain-like"/>
    <property type="match status" value="2"/>
</dbReference>
<dbReference type="Pfam" id="PF02311">
    <property type="entry name" value="AraC_binding"/>
    <property type="match status" value="1"/>
</dbReference>
<evidence type="ECO:0000259" key="4">
    <source>
        <dbReference type="PROSITE" id="PS01124"/>
    </source>
</evidence>
<proteinExistence type="predicted"/>
<reference evidence="5 6" key="1">
    <citation type="submission" date="2018-06" db="EMBL/GenBank/DDBJ databases">
        <title>Phytoactinopolyspora halophila sp. nov., a novel halophilic actinomycete isolated from a saline soil in China.</title>
        <authorList>
            <person name="Tang S.-K."/>
        </authorList>
    </citation>
    <scope>NUCLEOTIDE SEQUENCE [LARGE SCALE GENOMIC DNA]</scope>
    <source>
        <strain evidence="5 6">YIM 96934</strain>
    </source>
</reference>
<evidence type="ECO:0000256" key="2">
    <source>
        <dbReference type="ARBA" id="ARBA00023125"/>
    </source>
</evidence>
<dbReference type="SUPFAM" id="SSF51182">
    <property type="entry name" value="RmlC-like cupins"/>
    <property type="match status" value="1"/>
</dbReference>
<dbReference type="SMART" id="SM00342">
    <property type="entry name" value="HTH_ARAC"/>
    <property type="match status" value="1"/>
</dbReference>
<dbReference type="Proteomes" id="UP000250462">
    <property type="component" value="Unassembled WGS sequence"/>
</dbReference>
<keyword evidence="2" id="KW-0238">DNA-binding</keyword>
<dbReference type="PROSITE" id="PS00041">
    <property type="entry name" value="HTH_ARAC_FAMILY_1"/>
    <property type="match status" value="1"/>
</dbReference>
<dbReference type="Pfam" id="PF12833">
    <property type="entry name" value="HTH_18"/>
    <property type="match status" value="1"/>
</dbReference>
<comment type="caution">
    <text evidence="5">The sequence shown here is derived from an EMBL/GenBank/DDBJ whole genome shotgun (WGS) entry which is preliminary data.</text>
</comment>
<dbReference type="PANTHER" id="PTHR46796:SF13">
    <property type="entry name" value="HTH-TYPE TRANSCRIPTIONAL ACTIVATOR RHAS"/>
    <property type="match status" value="1"/>
</dbReference>
<dbReference type="PANTHER" id="PTHR46796">
    <property type="entry name" value="HTH-TYPE TRANSCRIPTIONAL ACTIVATOR RHAS-RELATED"/>
    <property type="match status" value="1"/>
</dbReference>
<evidence type="ECO:0000313" key="6">
    <source>
        <dbReference type="Proteomes" id="UP000250462"/>
    </source>
</evidence>
<dbReference type="InterPro" id="IPR003313">
    <property type="entry name" value="AraC-bd"/>
</dbReference>
<dbReference type="SUPFAM" id="SSF46689">
    <property type="entry name" value="Homeodomain-like"/>
    <property type="match status" value="1"/>
</dbReference>
<dbReference type="GO" id="GO:0043565">
    <property type="term" value="F:sequence-specific DNA binding"/>
    <property type="evidence" value="ECO:0007669"/>
    <property type="project" value="InterPro"/>
</dbReference>
<feature type="domain" description="HTH araC/xylS-type" evidence="4">
    <location>
        <begin position="181"/>
        <end position="279"/>
    </location>
</feature>
<dbReference type="InterPro" id="IPR020449">
    <property type="entry name" value="Tscrpt_reg_AraC-type_HTH"/>
</dbReference>
<dbReference type="InterPro" id="IPR050204">
    <property type="entry name" value="AraC_XylS_family_regulators"/>
</dbReference>
<dbReference type="GO" id="GO:0003700">
    <property type="term" value="F:DNA-binding transcription factor activity"/>
    <property type="evidence" value="ECO:0007669"/>
    <property type="project" value="InterPro"/>
</dbReference>
<dbReference type="InterPro" id="IPR009057">
    <property type="entry name" value="Homeodomain-like_sf"/>
</dbReference>
<dbReference type="AlphaFoldDB" id="A0A329QVQ6"/>
<dbReference type="InterPro" id="IPR018062">
    <property type="entry name" value="HTH_AraC-typ_CS"/>
</dbReference>
<name>A0A329QVQ6_9ACTN</name>
<dbReference type="InterPro" id="IPR011051">
    <property type="entry name" value="RmlC_Cupin_sf"/>
</dbReference>
<dbReference type="Gene3D" id="2.60.120.10">
    <property type="entry name" value="Jelly Rolls"/>
    <property type="match status" value="1"/>
</dbReference>
<dbReference type="InterPro" id="IPR014710">
    <property type="entry name" value="RmlC-like_jellyroll"/>
</dbReference>
<dbReference type="OrthoDB" id="9799345at2"/>
<accession>A0A329QVQ6</accession>
<evidence type="ECO:0000256" key="1">
    <source>
        <dbReference type="ARBA" id="ARBA00023015"/>
    </source>
</evidence>